<dbReference type="PANTHER" id="PTHR43546:SF3">
    <property type="entry name" value="UPF0173 METAL-DEPENDENT HYDROLASE MJ1163"/>
    <property type="match status" value="1"/>
</dbReference>
<protein>
    <submittedName>
        <fullName evidence="2">Metal-dependent hydrolase</fullName>
    </submittedName>
</protein>
<dbReference type="InterPro" id="IPR050114">
    <property type="entry name" value="UPF0173_UPF0282_UlaG_hydrolase"/>
</dbReference>
<dbReference type="Gene3D" id="3.60.15.10">
    <property type="entry name" value="Ribonuclease Z/Hydroxyacylglutathione hydrolase-like"/>
    <property type="match status" value="1"/>
</dbReference>
<gene>
    <name evidence="2" type="ORF">GQS40_01340</name>
</gene>
<dbReference type="NCBIfam" id="NF001911">
    <property type="entry name" value="PRK00685.1"/>
    <property type="match status" value="1"/>
</dbReference>
<dbReference type="SUPFAM" id="SSF56281">
    <property type="entry name" value="Metallo-hydrolase/oxidoreductase"/>
    <property type="match status" value="1"/>
</dbReference>
<evidence type="ECO:0000313" key="3">
    <source>
        <dbReference type="Proteomes" id="UP000478636"/>
    </source>
</evidence>
<dbReference type="RefSeq" id="WP_029510297.1">
    <property type="nucleotide sequence ID" value="NZ_DAITWI010000007.1"/>
</dbReference>
<evidence type="ECO:0000259" key="1">
    <source>
        <dbReference type="SMART" id="SM00849"/>
    </source>
</evidence>
<dbReference type="Pfam" id="PF12706">
    <property type="entry name" value="Lactamase_B_2"/>
    <property type="match status" value="1"/>
</dbReference>
<organism evidence="2 3">
    <name type="scientific">Leuconostoc lactis</name>
    <dbReference type="NCBI Taxonomy" id="1246"/>
    <lineage>
        <taxon>Bacteria</taxon>
        <taxon>Bacillati</taxon>
        <taxon>Bacillota</taxon>
        <taxon>Bacilli</taxon>
        <taxon>Lactobacillales</taxon>
        <taxon>Lactobacillaceae</taxon>
        <taxon>Leuconostoc</taxon>
    </lineage>
</organism>
<dbReference type="SMART" id="SM00849">
    <property type="entry name" value="Lactamase_B"/>
    <property type="match status" value="1"/>
</dbReference>
<feature type="domain" description="Metallo-beta-lactamase" evidence="1">
    <location>
        <begin position="7"/>
        <end position="191"/>
    </location>
</feature>
<dbReference type="InterPro" id="IPR001279">
    <property type="entry name" value="Metallo-B-lactamas"/>
</dbReference>
<comment type="caution">
    <text evidence="2">The sequence shown here is derived from an EMBL/GenBank/DDBJ whole genome shotgun (WGS) entry which is preliminary data.</text>
</comment>
<dbReference type="EMBL" id="WSZI01000008">
    <property type="protein sequence ID" value="MWN20606.1"/>
    <property type="molecule type" value="Genomic_DNA"/>
</dbReference>
<evidence type="ECO:0000313" key="2">
    <source>
        <dbReference type="EMBL" id="MWN20606.1"/>
    </source>
</evidence>
<dbReference type="AlphaFoldDB" id="A0A6L7A4W4"/>
<name>A0A6L7A4W4_LEULA</name>
<reference evidence="2 3" key="1">
    <citation type="submission" date="2019-12" db="EMBL/GenBank/DDBJ databases">
        <title>Complete genome sequence of Leuconostoc lactis strain AVN1 provides insights into metabolic potential.</title>
        <authorList>
            <person name="Besrour N."/>
            <person name="Najjari A."/>
            <person name="Fhoula I."/>
            <person name="Jaballah S."/>
            <person name="Klibi N."/>
            <person name="Ouzari H.I."/>
        </authorList>
    </citation>
    <scope>NUCLEOTIDE SEQUENCE [LARGE SCALE GENOMIC DNA]</scope>
    <source>
        <strain evidence="2 3">AVN1</strain>
    </source>
</reference>
<keyword evidence="2" id="KW-0378">Hydrolase</keyword>
<dbReference type="GO" id="GO:0016787">
    <property type="term" value="F:hydrolase activity"/>
    <property type="evidence" value="ECO:0007669"/>
    <property type="project" value="UniProtKB-KW"/>
</dbReference>
<proteinExistence type="predicted"/>
<sequence>MELTHFGHAALRIVSDGTTILVDPFITQNPFLNHADELVETLAADFIIVTHPHADHVGDTLAIAQRTGATIVVLADTHYEFLATNDLPVIAPNFGGEVQLTPTIKVKFYPAWHAVTTDGHASMSAGFALTIEGKLLYFAGDTGLYSDLKLVALRQPVDMAFLPIGGYYTMTQDDALIAASFLTAAHVLPIHYDTFPKIKADVTRFIADLPDGVGFKPAIGQPFNF</sequence>
<dbReference type="Proteomes" id="UP000478636">
    <property type="component" value="Unassembled WGS sequence"/>
</dbReference>
<dbReference type="InterPro" id="IPR036866">
    <property type="entry name" value="RibonucZ/Hydroxyglut_hydro"/>
</dbReference>
<dbReference type="PANTHER" id="PTHR43546">
    <property type="entry name" value="UPF0173 METAL-DEPENDENT HYDROLASE MJ1163-RELATED"/>
    <property type="match status" value="1"/>
</dbReference>
<accession>A0A6L7A4W4</accession>